<dbReference type="AlphaFoldDB" id="A0A1L7X2D6"/>
<dbReference type="PANTHER" id="PTHR33112">
    <property type="entry name" value="DOMAIN PROTEIN, PUTATIVE-RELATED"/>
    <property type="match status" value="1"/>
</dbReference>
<dbReference type="Proteomes" id="UP000184330">
    <property type="component" value="Unassembled WGS sequence"/>
</dbReference>
<dbReference type="STRING" id="576137.A0A1L7X2D6"/>
<name>A0A1L7X2D6_9HELO</name>
<dbReference type="Pfam" id="PF06985">
    <property type="entry name" value="HET"/>
    <property type="match status" value="1"/>
</dbReference>
<proteinExistence type="predicted"/>
<feature type="domain" description="Heterokaryon incompatibility" evidence="1">
    <location>
        <begin position="170"/>
        <end position="321"/>
    </location>
</feature>
<dbReference type="PANTHER" id="PTHR33112:SF16">
    <property type="entry name" value="HETEROKARYON INCOMPATIBILITY DOMAIN-CONTAINING PROTEIN"/>
    <property type="match status" value="1"/>
</dbReference>
<protein>
    <recommendedName>
        <fullName evidence="1">Heterokaryon incompatibility domain-containing protein</fullName>
    </recommendedName>
</protein>
<dbReference type="OrthoDB" id="5125733at2759"/>
<evidence type="ECO:0000259" key="1">
    <source>
        <dbReference type="Pfam" id="PF06985"/>
    </source>
</evidence>
<keyword evidence="3" id="KW-1185">Reference proteome</keyword>
<dbReference type="EMBL" id="FJOG01000013">
    <property type="protein sequence ID" value="CZR59167.1"/>
    <property type="molecule type" value="Genomic_DNA"/>
</dbReference>
<dbReference type="InterPro" id="IPR010730">
    <property type="entry name" value="HET"/>
</dbReference>
<evidence type="ECO:0000313" key="3">
    <source>
        <dbReference type="Proteomes" id="UP000184330"/>
    </source>
</evidence>
<accession>A0A1L7X2D6</accession>
<sequence>MPLCQSCQSLQLSSLKSMTAIPLPAYGKIVESATQGCEGCRFFRDALHLHMLLSNTPSWELDPKTSVWLSPIWRRDWVVDLSINDPTTDQRTSTRIFQRHVESIQPRFLVSPDPCEDSCWNQIRVWMKDCESHGCRSDGNTSLPQRLVQVPRDEGRSPRLVETAGKQGKYVALSHSWGKSKMTKLLLDNEKQWKQAMEVSTLSRNFRDALTITRRLGFEYIWIDALCIVQDSPKDWATESPKMAAIYRNASLVVSATAAIDSEYGILNKRTSLCSPLLGSDNDVYFVNKTYMYDEYGTTRESPLSILDNLPLNNRGWAAQERIMARTILHYTTTEMFWECSQGCQSESYYPWTRQSEHRGNPPDPQRLFLRNDRLQPFLRLGEPTLGCRDADTENHSGADAAGTLLAWFACVSEFSHRDLTYPSDKLPAISGLAVAIGDNLESYLAGLWSKYLARSLAWEIIAGDSRKLPAEYRAPSWSWAAANGKVLYSWEQLINHNKPHWQDKALRAHSNWPDMHGPQFEGAQIVHDERSNTYMTPQKGSYLTLKGNCTSVDILGDALRANTDYFDPSVHADSMESWKIMRQREGLVCM</sequence>
<organism evidence="2 3">
    <name type="scientific">Phialocephala subalpina</name>
    <dbReference type="NCBI Taxonomy" id="576137"/>
    <lineage>
        <taxon>Eukaryota</taxon>
        <taxon>Fungi</taxon>
        <taxon>Dikarya</taxon>
        <taxon>Ascomycota</taxon>
        <taxon>Pezizomycotina</taxon>
        <taxon>Leotiomycetes</taxon>
        <taxon>Helotiales</taxon>
        <taxon>Mollisiaceae</taxon>
        <taxon>Phialocephala</taxon>
        <taxon>Phialocephala fortinii species complex</taxon>
    </lineage>
</organism>
<reference evidence="2 3" key="1">
    <citation type="submission" date="2016-03" db="EMBL/GenBank/DDBJ databases">
        <authorList>
            <person name="Ploux O."/>
        </authorList>
    </citation>
    <scope>NUCLEOTIDE SEQUENCE [LARGE SCALE GENOMIC DNA]</scope>
    <source>
        <strain evidence="2 3">UAMH 11012</strain>
    </source>
</reference>
<evidence type="ECO:0000313" key="2">
    <source>
        <dbReference type="EMBL" id="CZR59167.1"/>
    </source>
</evidence>
<gene>
    <name evidence="2" type="ORF">PAC_09059</name>
</gene>